<gene>
    <name evidence="9" type="primary">ddpX</name>
    <name evidence="11" type="ORF">HNR28_002765</name>
</gene>
<dbReference type="EC" id="3.4.13.22" evidence="9 10"/>
<dbReference type="HAMAP" id="MF_01924">
    <property type="entry name" value="A_A_dipeptidase"/>
    <property type="match status" value="1"/>
</dbReference>
<feature type="binding site" evidence="9">
    <location>
        <position position="162"/>
    </location>
    <ligand>
        <name>Zn(2+)</name>
        <dbReference type="ChEBI" id="CHEBI:29105"/>
        <note>catalytic</note>
    </ligand>
</feature>
<evidence type="ECO:0000256" key="1">
    <source>
        <dbReference type="ARBA" id="ARBA00001362"/>
    </source>
</evidence>
<comment type="function">
    <text evidence="9 10">Catalyzes hydrolysis of the D-alanyl-D-alanine dipeptide.</text>
</comment>
<evidence type="ECO:0000256" key="6">
    <source>
        <dbReference type="ARBA" id="ARBA00022997"/>
    </source>
</evidence>
<dbReference type="GO" id="GO:0160237">
    <property type="term" value="F:D-Ala-D-Ala dipeptidase activity"/>
    <property type="evidence" value="ECO:0007669"/>
    <property type="project" value="UniProtKB-EC"/>
</dbReference>
<evidence type="ECO:0000256" key="7">
    <source>
        <dbReference type="ARBA" id="ARBA00023049"/>
    </source>
</evidence>
<comment type="cofactor">
    <cofactor evidence="9">
        <name>Zn(2+)</name>
        <dbReference type="ChEBI" id="CHEBI:29105"/>
    </cofactor>
    <text evidence="9">Binds 1 zinc ion per subunit.</text>
</comment>
<evidence type="ECO:0000313" key="12">
    <source>
        <dbReference type="Proteomes" id="UP000541136"/>
    </source>
</evidence>
<dbReference type="InterPro" id="IPR000755">
    <property type="entry name" value="A_A_dipeptidase"/>
</dbReference>
<dbReference type="Proteomes" id="UP000541136">
    <property type="component" value="Unassembled WGS sequence"/>
</dbReference>
<evidence type="ECO:0000256" key="5">
    <source>
        <dbReference type="ARBA" id="ARBA00022833"/>
    </source>
</evidence>
<keyword evidence="5 9" id="KW-0862">Zinc</keyword>
<dbReference type="InterPro" id="IPR009045">
    <property type="entry name" value="Zn_M74/Hedgehog-like"/>
</dbReference>
<keyword evidence="2 9" id="KW-0645">Protease</keyword>
<dbReference type="SUPFAM" id="SSF55166">
    <property type="entry name" value="Hedgehog/DD-peptidase"/>
    <property type="match status" value="1"/>
</dbReference>
<keyword evidence="8 10" id="KW-0961">Cell wall biogenesis/degradation</keyword>
<dbReference type="GO" id="GO:0008237">
    <property type="term" value="F:metallopeptidase activity"/>
    <property type="evidence" value="ECO:0007669"/>
    <property type="project" value="UniProtKB-KW"/>
</dbReference>
<sequence length="185" mass="20084">MADLIEIPPADGLRIALAYATAGNLTGRPVYAPGARCALRPAAADCLLRAARAARRAGLGLLVYDAYRPAAAQAVFWRMLPDPRYVADAAQGSNHTRGVAVDVGLLDAGGAPLDMGTDFDDMRDQSHHDRDDLPPAVQRNRHLLLGIMLQAGFRSIPTEWWHYELPDAREYALLPESGMVRVVSD</sequence>
<dbReference type="GO" id="GO:0006508">
    <property type="term" value="P:proteolysis"/>
    <property type="evidence" value="ECO:0007669"/>
    <property type="project" value="UniProtKB-KW"/>
</dbReference>
<dbReference type="Pfam" id="PF01427">
    <property type="entry name" value="Peptidase_M15"/>
    <property type="match status" value="1"/>
</dbReference>
<name>A0A7W9TRK7_CASDE</name>
<keyword evidence="3 9" id="KW-0479">Metal-binding</keyword>
<dbReference type="PANTHER" id="PTHR43126:SF1">
    <property type="entry name" value="D-ALANYL-D-ALANINE DIPEPTIDASE"/>
    <property type="match status" value="1"/>
</dbReference>
<comment type="similarity">
    <text evidence="9 10">Belongs to the peptidase M15D family.</text>
</comment>
<reference evidence="11 12" key="1">
    <citation type="submission" date="2020-08" db="EMBL/GenBank/DDBJ databases">
        <title>Genomic Encyclopedia of Type Strains, Phase IV (KMG-IV): sequencing the most valuable type-strain genomes for metagenomic binning, comparative biology and taxonomic classification.</title>
        <authorList>
            <person name="Goeker M."/>
        </authorList>
    </citation>
    <scope>NUCLEOTIDE SEQUENCE [LARGE SCALE GENOMIC DNA]</scope>
    <source>
        <strain evidence="11 12">DSM 12141</strain>
    </source>
</reference>
<dbReference type="PANTHER" id="PTHR43126">
    <property type="entry name" value="D-ALANYL-D-ALANINE DIPEPTIDASE"/>
    <property type="match status" value="1"/>
</dbReference>
<dbReference type="RefSeq" id="WP_151024550.1">
    <property type="nucleotide sequence ID" value="NZ_JACHIB010000016.1"/>
</dbReference>
<evidence type="ECO:0000256" key="3">
    <source>
        <dbReference type="ARBA" id="ARBA00022723"/>
    </source>
</evidence>
<feature type="site" description="Transition state stabilizer" evidence="9">
    <location>
        <position position="68"/>
    </location>
</feature>
<dbReference type="Gene3D" id="3.30.1380.10">
    <property type="match status" value="1"/>
</dbReference>
<organism evidence="11 12">
    <name type="scientific">Castellaniella defragrans</name>
    <name type="common">Alcaligenes defragrans</name>
    <dbReference type="NCBI Taxonomy" id="75697"/>
    <lineage>
        <taxon>Bacteria</taxon>
        <taxon>Pseudomonadati</taxon>
        <taxon>Pseudomonadota</taxon>
        <taxon>Betaproteobacteria</taxon>
        <taxon>Burkholderiales</taxon>
        <taxon>Alcaligenaceae</taxon>
        <taxon>Castellaniella</taxon>
    </lineage>
</organism>
<keyword evidence="4 9" id="KW-0378">Hydrolase</keyword>
<feature type="binding site" evidence="9">
    <location>
        <position position="102"/>
    </location>
    <ligand>
        <name>Zn(2+)</name>
        <dbReference type="ChEBI" id="CHEBI:29105"/>
        <note>catalytic</note>
    </ligand>
</feature>
<comment type="catalytic activity">
    <reaction evidence="1 9 10">
        <text>D-alanyl-D-alanine + H2O = 2 D-alanine</text>
        <dbReference type="Rhea" id="RHEA:20661"/>
        <dbReference type="ChEBI" id="CHEBI:15377"/>
        <dbReference type="ChEBI" id="CHEBI:57416"/>
        <dbReference type="ChEBI" id="CHEBI:57822"/>
        <dbReference type="EC" id="3.4.13.22"/>
    </reaction>
</comment>
<dbReference type="AlphaFoldDB" id="A0A7W9TRK7"/>
<comment type="caution">
    <text evidence="11">The sequence shown here is derived from an EMBL/GenBank/DDBJ whole genome shotgun (WGS) entry which is preliminary data.</text>
</comment>
<keyword evidence="6 9" id="KW-0224">Dipeptidase</keyword>
<evidence type="ECO:0000256" key="8">
    <source>
        <dbReference type="ARBA" id="ARBA00023316"/>
    </source>
</evidence>
<dbReference type="EMBL" id="JACHIB010000016">
    <property type="protein sequence ID" value="MBB6084718.1"/>
    <property type="molecule type" value="Genomic_DNA"/>
</dbReference>
<keyword evidence="7 9" id="KW-0482">Metalloprotease</keyword>
<accession>A0A7W9TRK7</accession>
<protein>
    <recommendedName>
        <fullName evidence="9 10">D-alanyl-D-alanine dipeptidase</fullName>
        <shortName evidence="9 10">D-Ala-D-Ala dipeptidase</shortName>
        <ecNumber evidence="9 10">3.4.13.22</ecNumber>
    </recommendedName>
</protein>
<feature type="binding site" evidence="9">
    <location>
        <position position="95"/>
    </location>
    <ligand>
        <name>Zn(2+)</name>
        <dbReference type="ChEBI" id="CHEBI:29105"/>
        <note>catalytic</note>
    </ligand>
</feature>
<evidence type="ECO:0000256" key="10">
    <source>
        <dbReference type="PIRNR" id="PIRNR026671"/>
    </source>
</evidence>
<feature type="active site" description="Proton donor/acceptor" evidence="9">
    <location>
        <position position="159"/>
    </location>
</feature>
<evidence type="ECO:0000256" key="4">
    <source>
        <dbReference type="ARBA" id="ARBA00022801"/>
    </source>
</evidence>
<evidence type="ECO:0000256" key="9">
    <source>
        <dbReference type="HAMAP-Rule" id="MF_01924"/>
    </source>
</evidence>
<dbReference type="CDD" id="cd14840">
    <property type="entry name" value="D-Ala-D-Ala_dipeptidase_Aad"/>
    <property type="match status" value="1"/>
</dbReference>
<dbReference type="GO" id="GO:0071555">
    <property type="term" value="P:cell wall organization"/>
    <property type="evidence" value="ECO:0007669"/>
    <property type="project" value="UniProtKB-KW"/>
</dbReference>
<evidence type="ECO:0000256" key="2">
    <source>
        <dbReference type="ARBA" id="ARBA00022670"/>
    </source>
</evidence>
<proteinExistence type="inferred from homology"/>
<dbReference type="PIRSF" id="PIRSF026671">
    <property type="entry name" value="AA_dipeptidase"/>
    <property type="match status" value="1"/>
</dbReference>
<dbReference type="NCBIfam" id="NF007557">
    <property type="entry name" value="PRK10178.1"/>
    <property type="match status" value="1"/>
</dbReference>
<dbReference type="GO" id="GO:0008270">
    <property type="term" value="F:zinc ion binding"/>
    <property type="evidence" value="ECO:0007669"/>
    <property type="project" value="UniProtKB-UniRule"/>
</dbReference>
<evidence type="ECO:0000313" key="11">
    <source>
        <dbReference type="EMBL" id="MBB6084718.1"/>
    </source>
</evidence>